<organism evidence="3 4">
    <name type="scientific">Prorocentrum cordatum</name>
    <dbReference type="NCBI Taxonomy" id="2364126"/>
    <lineage>
        <taxon>Eukaryota</taxon>
        <taxon>Sar</taxon>
        <taxon>Alveolata</taxon>
        <taxon>Dinophyceae</taxon>
        <taxon>Prorocentrales</taxon>
        <taxon>Prorocentraceae</taxon>
        <taxon>Prorocentrum</taxon>
    </lineage>
</organism>
<name>A0ABN9Y671_9DINO</name>
<dbReference type="Gene3D" id="1.10.238.10">
    <property type="entry name" value="EF-hand"/>
    <property type="match status" value="1"/>
</dbReference>
<keyword evidence="4" id="KW-1185">Reference proteome</keyword>
<feature type="region of interest" description="Disordered" evidence="1">
    <location>
        <begin position="1"/>
        <end position="29"/>
    </location>
</feature>
<keyword evidence="2" id="KW-0472">Membrane</keyword>
<keyword evidence="2" id="KW-1133">Transmembrane helix</keyword>
<proteinExistence type="predicted"/>
<evidence type="ECO:0008006" key="5">
    <source>
        <dbReference type="Google" id="ProtNLM"/>
    </source>
</evidence>
<feature type="transmembrane region" description="Helical" evidence="2">
    <location>
        <begin position="420"/>
        <end position="437"/>
    </location>
</feature>
<evidence type="ECO:0000313" key="4">
    <source>
        <dbReference type="Proteomes" id="UP001189429"/>
    </source>
</evidence>
<dbReference type="SUPFAM" id="SSF47473">
    <property type="entry name" value="EF-hand"/>
    <property type="match status" value="1"/>
</dbReference>
<sequence>MAPTDADGASPRDAGPARRGPSPRSAAPCEGVAKYPPCWKHAPTLLDEEGPPPPSGQDASLLEAVERHPFQAQCALVLSVTDLGEGWAGTWKVGAADYDKLKSEMFCEIDGSAQKNGNISWEDFEAYCEEHTEEILKGPSLFHGMLHESSRHKAFETFDGDGHAGLSRAEFDAFVRSLQGQHLQHLLRRAHLQGRAFWGRRAGARGAEVRSERGLEVVRAVVDAAALQEADGSARPTGRLLLGRDADIELADGGVCLGVFALGWWEDFKYYSANNHPLHGILMCDPGHPLDWKERLMMEISTLCYTWFVMQTATQLSDAADAITWGPEGKALCSVLFTTITGMVWWYALFMLFTVPCTDVDESAESASKVAKMKTIRRSCEAVGYFLVLSAVLMATWSLWVHTDYVARPVLLGRLKAYAISWLLMFFLQFNPVVAFGNSDPAQKPTLIDKLAAIIGIGQWRIEKMTFQYLCIRGLGDLDNGKAPGDAEFHNMTDRSCLPRGCCYRRVGR</sequence>
<dbReference type="InterPro" id="IPR011992">
    <property type="entry name" value="EF-hand-dom_pair"/>
</dbReference>
<evidence type="ECO:0000256" key="1">
    <source>
        <dbReference type="SAM" id="MobiDB-lite"/>
    </source>
</evidence>
<dbReference type="Proteomes" id="UP001189429">
    <property type="component" value="Unassembled WGS sequence"/>
</dbReference>
<evidence type="ECO:0000313" key="3">
    <source>
        <dbReference type="EMBL" id="CAK0908080.1"/>
    </source>
</evidence>
<gene>
    <name evidence="3" type="ORF">PCOR1329_LOCUS82851</name>
</gene>
<dbReference type="EMBL" id="CAUYUJ010021949">
    <property type="protein sequence ID" value="CAK0908080.1"/>
    <property type="molecule type" value="Genomic_DNA"/>
</dbReference>
<accession>A0ABN9Y671</accession>
<evidence type="ECO:0000256" key="2">
    <source>
        <dbReference type="SAM" id="Phobius"/>
    </source>
</evidence>
<reference evidence="3" key="1">
    <citation type="submission" date="2023-10" db="EMBL/GenBank/DDBJ databases">
        <authorList>
            <person name="Chen Y."/>
            <person name="Shah S."/>
            <person name="Dougan E. K."/>
            <person name="Thang M."/>
            <person name="Chan C."/>
        </authorList>
    </citation>
    <scope>NUCLEOTIDE SEQUENCE [LARGE SCALE GENOMIC DNA]</scope>
</reference>
<feature type="transmembrane region" description="Helical" evidence="2">
    <location>
        <begin position="382"/>
        <end position="400"/>
    </location>
</feature>
<keyword evidence="2" id="KW-0812">Transmembrane</keyword>
<comment type="caution">
    <text evidence="3">The sequence shown here is derived from an EMBL/GenBank/DDBJ whole genome shotgun (WGS) entry which is preliminary data.</text>
</comment>
<protein>
    <recommendedName>
        <fullName evidence="5">Calmodulin</fullName>
    </recommendedName>
</protein>